<dbReference type="GO" id="GO:0016805">
    <property type="term" value="F:dipeptidase activity"/>
    <property type="evidence" value="ECO:0007669"/>
    <property type="project" value="TreeGrafter"/>
</dbReference>
<dbReference type="GO" id="GO:0071713">
    <property type="term" value="F:para-aminobenzoyl-glutamate hydrolase activity"/>
    <property type="evidence" value="ECO:0007669"/>
    <property type="project" value="TreeGrafter"/>
</dbReference>
<dbReference type="SUPFAM" id="SSF55031">
    <property type="entry name" value="Bacterial exopeptidase dimerisation domain"/>
    <property type="match status" value="1"/>
</dbReference>
<dbReference type="Pfam" id="PF07687">
    <property type="entry name" value="M20_dimer"/>
    <property type="match status" value="1"/>
</dbReference>
<reference evidence="2 3" key="1">
    <citation type="submission" date="2017-03" db="EMBL/GenBank/DDBJ databases">
        <title>Complete genome sequence of Paenibacillus Kribbensis producing bioflocculants.</title>
        <authorList>
            <person name="Lee H.-G."/>
            <person name="Oh H.-M."/>
        </authorList>
    </citation>
    <scope>NUCLEOTIDE SEQUENCE [LARGE SCALE GENOMIC DNA]</scope>
    <source>
        <strain evidence="2 3">AM49</strain>
    </source>
</reference>
<evidence type="ECO:0000313" key="2">
    <source>
        <dbReference type="EMBL" id="ASR45877.1"/>
    </source>
</evidence>
<dbReference type="PANTHER" id="PTHR30575">
    <property type="entry name" value="PEPTIDASE M20"/>
    <property type="match status" value="1"/>
</dbReference>
<dbReference type="NCBIfam" id="TIGR01891">
    <property type="entry name" value="amidohydrolases"/>
    <property type="match status" value="1"/>
</dbReference>
<dbReference type="EMBL" id="CP020028">
    <property type="protein sequence ID" value="ASR45877.1"/>
    <property type="molecule type" value="Genomic_DNA"/>
</dbReference>
<dbReference type="KEGG" id="pkb:B4V02_03770"/>
<evidence type="ECO:0000259" key="1">
    <source>
        <dbReference type="Pfam" id="PF07687"/>
    </source>
</evidence>
<dbReference type="AlphaFoldDB" id="A0A222WHM1"/>
<gene>
    <name evidence="2" type="ORF">B4V02_03770</name>
</gene>
<evidence type="ECO:0000313" key="3">
    <source>
        <dbReference type="Proteomes" id="UP000214666"/>
    </source>
</evidence>
<organism evidence="2 3">
    <name type="scientific">Paenibacillus kribbensis</name>
    <dbReference type="NCBI Taxonomy" id="172713"/>
    <lineage>
        <taxon>Bacteria</taxon>
        <taxon>Bacillati</taxon>
        <taxon>Bacillota</taxon>
        <taxon>Bacilli</taxon>
        <taxon>Bacillales</taxon>
        <taxon>Paenibacillaceae</taxon>
        <taxon>Paenibacillus</taxon>
    </lineage>
</organism>
<dbReference type="PIRSF" id="PIRSF037227">
    <property type="entry name" value="Aminobenzoyl-glu_utiliz_pB"/>
    <property type="match status" value="1"/>
</dbReference>
<proteinExistence type="predicted"/>
<dbReference type="PANTHER" id="PTHR30575:SF0">
    <property type="entry name" value="XAA-ARG DIPEPTIDASE"/>
    <property type="match status" value="1"/>
</dbReference>
<dbReference type="CDD" id="cd05673">
    <property type="entry name" value="M20_Acy1L2_AbgB"/>
    <property type="match status" value="1"/>
</dbReference>
<dbReference type="GO" id="GO:0005737">
    <property type="term" value="C:cytoplasm"/>
    <property type="evidence" value="ECO:0007669"/>
    <property type="project" value="TreeGrafter"/>
</dbReference>
<dbReference type="SUPFAM" id="SSF53187">
    <property type="entry name" value="Zn-dependent exopeptidases"/>
    <property type="match status" value="1"/>
</dbReference>
<keyword evidence="2" id="KW-0378">Hydrolase</keyword>
<dbReference type="Pfam" id="PF01546">
    <property type="entry name" value="Peptidase_M20"/>
    <property type="match status" value="1"/>
</dbReference>
<dbReference type="InterPro" id="IPR017439">
    <property type="entry name" value="Amidohydrolase"/>
</dbReference>
<dbReference type="Proteomes" id="UP000214666">
    <property type="component" value="Chromosome"/>
</dbReference>
<dbReference type="InterPro" id="IPR036264">
    <property type="entry name" value="Bact_exopeptidase_dim_dom"/>
</dbReference>
<dbReference type="InterPro" id="IPR002933">
    <property type="entry name" value="Peptidase_M20"/>
</dbReference>
<protein>
    <submittedName>
        <fullName evidence="2">Amidohydrolase</fullName>
    </submittedName>
</protein>
<dbReference type="Gene3D" id="3.30.70.360">
    <property type="match status" value="1"/>
</dbReference>
<dbReference type="Gene3D" id="3.40.630.10">
    <property type="entry name" value="Zn peptidases"/>
    <property type="match status" value="1"/>
</dbReference>
<dbReference type="InterPro" id="IPR011650">
    <property type="entry name" value="Peptidase_M20_dimer"/>
</dbReference>
<accession>A0A222WHM1</accession>
<name>A0A222WHM1_9BACL</name>
<dbReference type="FunFam" id="3.30.70.360:FF:000004">
    <property type="entry name" value="Peptidase M20 domain-containing protein 2"/>
    <property type="match status" value="1"/>
</dbReference>
<dbReference type="RefSeq" id="WP_094153793.1">
    <property type="nucleotide sequence ID" value="NZ_CP020028.1"/>
</dbReference>
<dbReference type="OrthoDB" id="9781032at2"/>
<dbReference type="GO" id="GO:0046657">
    <property type="term" value="P:folic acid catabolic process"/>
    <property type="evidence" value="ECO:0007669"/>
    <property type="project" value="TreeGrafter"/>
</dbReference>
<dbReference type="InterPro" id="IPR052030">
    <property type="entry name" value="Peptidase_M20/M20A_hydrolases"/>
</dbReference>
<feature type="domain" description="Peptidase M20 dimerisation" evidence="1">
    <location>
        <begin position="188"/>
        <end position="277"/>
    </location>
</feature>
<dbReference type="InterPro" id="IPR017145">
    <property type="entry name" value="Aminobenzoyl-glu_utiliz_pB"/>
</dbReference>
<keyword evidence="3" id="KW-1185">Reference proteome</keyword>
<dbReference type="STRING" id="172713.GCA_001705305_05537"/>
<sequence length="471" mass="51288">MKHIELLSEDIERQRDKIIRISEQIWQFAETRFEEYQSAELLCRSLEEEGFAVERGVGGIETAFIGSYGSGKPVIAFLGEYDALSGLSQHKGIARQEPVEKGGNGHGCGHHLLGSASLAAALALKNMIEQNGLSGTVRYYGCPGEEGGSGKAFMARAGLFDDVDFSLCWHPMDYNSIMSVSTLANVQVYFRFKGKSAHAAAAPHLGRSALDAVELMNIGANYLREHIVQDARLHYAITNSGGFSPNVVQANAEVLYLIRAPQASQVQHIYKRVCDIARGAALMTGTEVEIVFDKACSNLMPSPVLEQTMYRVFEQLGVPEFTAEELAYAAEIRTTLDEQERAGILVKYPGLRDKDMADILQPYTGTEPLYGSTDVGDVSWITPTVQCTTACFPVGTQAHTWQWVASGATSIGHKGMLHAAKVMAATAAELLEHPELVAKAQADLRARLGDQPYVCPIPPEIQPGANKVRVQ</sequence>